<gene>
    <name evidence="4" type="ORF">L207DRAFT_560541</name>
</gene>
<dbReference type="Pfam" id="PF05637">
    <property type="entry name" value="Glyco_transf_34"/>
    <property type="match status" value="1"/>
</dbReference>
<dbReference type="STRING" id="1149755.A0A2J6SE29"/>
<evidence type="ECO:0000313" key="4">
    <source>
        <dbReference type="EMBL" id="PMD49016.1"/>
    </source>
</evidence>
<dbReference type="AlphaFoldDB" id="A0A2J6SE29"/>
<keyword evidence="2" id="KW-0328">Glycosyltransferase</keyword>
<dbReference type="EMBL" id="KZ613937">
    <property type="protein sequence ID" value="PMD49016.1"/>
    <property type="molecule type" value="Genomic_DNA"/>
</dbReference>
<dbReference type="GO" id="GO:0016757">
    <property type="term" value="F:glycosyltransferase activity"/>
    <property type="evidence" value="ECO:0007669"/>
    <property type="project" value="UniProtKB-KW"/>
</dbReference>
<name>A0A2J6SE29_HYAVF</name>
<evidence type="ECO:0000256" key="1">
    <source>
        <dbReference type="ARBA" id="ARBA00005664"/>
    </source>
</evidence>
<proteinExistence type="inferred from homology"/>
<keyword evidence="5" id="KW-1185">Reference proteome</keyword>
<dbReference type="InterPro" id="IPR008630">
    <property type="entry name" value="Glyco_trans_34"/>
</dbReference>
<protein>
    <submittedName>
        <fullName evidence="4">Glycosyltransferase family 34 protein</fullName>
    </submittedName>
</protein>
<reference evidence="4 5" key="1">
    <citation type="submission" date="2016-04" db="EMBL/GenBank/DDBJ databases">
        <title>A degradative enzymes factory behind the ericoid mycorrhizal symbiosis.</title>
        <authorList>
            <consortium name="DOE Joint Genome Institute"/>
            <person name="Martino E."/>
            <person name="Morin E."/>
            <person name="Grelet G."/>
            <person name="Kuo A."/>
            <person name="Kohler A."/>
            <person name="Daghino S."/>
            <person name="Barry K."/>
            <person name="Choi C."/>
            <person name="Cichocki N."/>
            <person name="Clum A."/>
            <person name="Copeland A."/>
            <person name="Hainaut M."/>
            <person name="Haridas S."/>
            <person name="Labutti K."/>
            <person name="Lindquist E."/>
            <person name="Lipzen A."/>
            <person name="Khouja H.-R."/>
            <person name="Murat C."/>
            <person name="Ohm R."/>
            <person name="Olson A."/>
            <person name="Spatafora J."/>
            <person name="Veneault-Fourrey C."/>
            <person name="Henrissat B."/>
            <person name="Grigoriev I."/>
            <person name="Martin F."/>
            <person name="Perotto S."/>
        </authorList>
    </citation>
    <scope>NUCLEOTIDE SEQUENCE [LARGE SCALE GENOMIC DNA]</scope>
    <source>
        <strain evidence="4 5">F</strain>
    </source>
</reference>
<dbReference type="PANTHER" id="PTHR31306">
    <property type="entry name" value="ALPHA-1,6-MANNOSYLTRANSFERASE MNN11-RELATED"/>
    <property type="match status" value="1"/>
</dbReference>
<keyword evidence="3 4" id="KW-0808">Transferase</keyword>
<dbReference type="OrthoDB" id="407658at2759"/>
<dbReference type="Gene3D" id="3.90.550.10">
    <property type="entry name" value="Spore Coat Polysaccharide Biosynthesis Protein SpsA, Chain A"/>
    <property type="match status" value="1"/>
</dbReference>
<evidence type="ECO:0000256" key="2">
    <source>
        <dbReference type="ARBA" id="ARBA00022676"/>
    </source>
</evidence>
<dbReference type="SUPFAM" id="SSF53448">
    <property type="entry name" value="Nucleotide-diphospho-sugar transferases"/>
    <property type="match status" value="1"/>
</dbReference>
<comment type="similarity">
    <text evidence="1">Belongs to the glycosyltransferase 34 family.</text>
</comment>
<evidence type="ECO:0000256" key="3">
    <source>
        <dbReference type="ARBA" id="ARBA00022679"/>
    </source>
</evidence>
<dbReference type="GO" id="GO:0006487">
    <property type="term" value="P:protein N-linked glycosylation"/>
    <property type="evidence" value="ECO:0007669"/>
    <property type="project" value="TreeGrafter"/>
</dbReference>
<organism evidence="4 5">
    <name type="scientific">Hyaloscypha variabilis (strain UAMH 11265 / GT02V1 / F)</name>
    <name type="common">Meliniomyces variabilis</name>
    <dbReference type="NCBI Taxonomy" id="1149755"/>
    <lineage>
        <taxon>Eukaryota</taxon>
        <taxon>Fungi</taxon>
        <taxon>Dikarya</taxon>
        <taxon>Ascomycota</taxon>
        <taxon>Pezizomycotina</taxon>
        <taxon>Leotiomycetes</taxon>
        <taxon>Helotiales</taxon>
        <taxon>Hyaloscyphaceae</taxon>
        <taxon>Hyaloscypha</taxon>
        <taxon>Hyaloscypha variabilis</taxon>
    </lineage>
</organism>
<accession>A0A2J6SE29</accession>
<sequence length="325" mass="37555">MSLQQSPIRAHLRRLSKNKFYRILALALLVTSLFYASKFDIRFDILTGRRTSTSVVGKAHVFFGEPNPTYERALALQEAHAKRNGHPMFVCREKIMSGLWTKPAFILSVILAELAKPENERLQWLFWNDADVVLMNPQISLDVFVPPSPEFDYVNLLKTHDRHGLNNGVFLIRINEWSVKVLTAVLAFHHFKPMVELKYSEQSALDEILKDENMRRSVVRVPQHWFNAYPPSAEEHAIPRAHEFRVGDLQIHFAGNRDGRRNDRMMAWMEIAEQQTSETILPPEQSGLEDEIHMFWQNRTAGMIAKRSTLPILETVIETELLNSS</sequence>
<dbReference type="Proteomes" id="UP000235786">
    <property type="component" value="Unassembled WGS sequence"/>
</dbReference>
<evidence type="ECO:0000313" key="5">
    <source>
        <dbReference type="Proteomes" id="UP000235786"/>
    </source>
</evidence>
<dbReference type="GO" id="GO:0000139">
    <property type="term" value="C:Golgi membrane"/>
    <property type="evidence" value="ECO:0007669"/>
    <property type="project" value="TreeGrafter"/>
</dbReference>
<dbReference type="PANTHER" id="PTHR31306:SF8">
    <property type="entry name" value="GLYCOSYLTRANSFERASE FAMILY 34 PROTEIN"/>
    <property type="match status" value="1"/>
</dbReference>
<dbReference type="InterPro" id="IPR029044">
    <property type="entry name" value="Nucleotide-diphossugar_trans"/>
</dbReference>